<dbReference type="Gene3D" id="3.90.1150.10">
    <property type="entry name" value="Aspartate Aminotransferase, domain 1"/>
    <property type="match status" value="1"/>
</dbReference>
<comment type="cofactor">
    <cofactor evidence="1">
        <name>pyridoxal 5'-phosphate</name>
        <dbReference type="ChEBI" id="CHEBI:597326"/>
    </cofactor>
</comment>
<dbReference type="Gene3D" id="3.40.640.10">
    <property type="entry name" value="Type I PLP-dependent aspartate aminotransferase-like (Major domain)"/>
    <property type="match status" value="1"/>
</dbReference>
<evidence type="ECO:0000256" key="4">
    <source>
        <dbReference type="RuleBase" id="RU003560"/>
    </source>
</evidence>
<dbReference type="SUPFAM" id="SSF53383">
    <property type="entry name" value="PLP-dependent transferases"/>
    <property type="match status" value="1"/>
</dbReference>
<dbReference type="Pfam" id="PF00202">
    <property type="entry name" value="Aminotran_3"/>
    <property type="match status" value="1"/>
</dbReference>
<reference evidence="5" key="1">
    <citation type="submission" date="2020-09" db="EMBL/GenBank/DDBJ databases">
        <title>A novel bacterium of genus Mangrovicoccus, isolated from South China Sea.</title>
        <authorList>
            <person name="Huang H."/>
            <person name="Mo K."/>
            <person name="Hu Y."/>
        </authorList>
    </citation>
    <scope>NUCLEOTIDE SEQUENCE</scope>
    <source>
        <strain evidence="5">HB182678</strain>
    </source>
</reference>
<dbReference type="CDD" id="cd00610">
    <property type="entry name" value="OAT_like"/>
    <property type="match status" value="1"/>
</dbReference>
<keyword evidence="6" id="KW-1185">Reference proteome</keyword>
<evidence type="ECO:0000313" key="5">
    <source>
        <dbReference type="EMBL" id="MBE3637976.1"/>
    </source>
</evidence>
<comment type="caution">
    <text evidence="5">The sequence shown here is derived from an EMBL/GenBank/DDBJ whole genome shotgun (WGS) entry which is preliminary data.</text>
</comment>
<dbReference type="PANTHER" id="PTHR45688:SF13">
    <property type="entry name" value="ALANINE--GLYOXYLATE AMINOTRANSFERASE 2-LIKE"/>
    <property type="match status" value="1"/>
</dbReference>
<dbReference type="InterPro" id="IPR015424">
    <property type="entry name" value="PyrdxlP-dep_Trfase"/>
</dbReference>
<evidence type="ECO:0000256" key="3">
    <source>
        <dbReference type="ARBA" id="ARBA00022898"/>
    </source>
</evidence>
<evidence type="ECO:0000313" key="6">
    <source>
        <dbReference type="Proteomes" id="UP000609121"/>
    </source>
</evidence>
<organism evidence="5 6">
    <name type="scientific">Mangrovicoccus algicola</name>
    <dbReference type="NCBI Taxonomy" id="2771008"/>
    <lineage>
        <taxon>Bacteria</taxon>
        <taxon>Pseudomonadati</taxon>
        <taxon>Pseudomonadota</taxon>
        <taxon>Alphaproteobacteria</taxon>
        <taxon>Rhodobacterales</taxon>
        <taxon>Paracoccaceae</taxon>
        <taxon>Mangrovicoccus</taxon>
    </lineage>
</organism>
<name>A0A8J6Z8T5_9RHOB</name>
<evidence type="ECO:0000256" key="1">
    <source>
        <dbReference type="ARBA" id="ARBA00001933"/>
    </source>
</evidence>
<keyword evidence="5" id="KW-0808">Transferase</keyword>
<dbReference type="GO" id="GO:0030170">
    <property type="term" value="F:pyridoxal phosphate binding"/>
    <property type="evidence" value="ECO:0007669"/>
    <property type="project" value="InterPro"/>
</dbReference>
<keyword evidence="5" id="KW-0032">Aminotransferase</keyword>
<dbReference type="InterPro" id="IPR005814">
    <property type="entry name" value="Aminotrans_3"/>
</dbReference>
<protein>
    <submittedName>
        <fullName evidence="5">Aspartate aminotransferase family protein</fullName>
    </submittedName>
</protein>
<dbReference type="EMBL" id="JACVXA010000014">
    <property type="protein sequence ID" value="MBE3637976.1"/>
    <property type="molecule type" value="Genomic_DNA"/>
</dbReference>
<dbReference type="RefSeq" id="WP_193181191.1">
    <property type="nucleotide sequence ID" value="NZ_JACVXA010000014.1"/>
</dbReference>
<keyword evidence="3 4" id="KW-0663">Pyridoxal phosphate</keyword>
<sequence length="441" mass="45928">MTGGGAMRPILDMNAYRPGDSRTDSVERRLANLGAASVLFYRQPIEMAEAAGAWMVAKDGTRYLDFYNNVPSVGHCHPRVVAAVSEQIARLNIHTRYVVDVVDDYLERLKATLPPELENVVMTCSGSEANDLAIRVARAATGGTGIIVTETAYHGNTALVTEASPSARRRGSLPDWVIAVPPPSCAHHGTDIAGGFLASIEAALAEFARRGIRPAALLVDTIFSSDGIFADPAGFLRPAAAAVRAAGGRIIADEVQPGFARTGDAFWGFGRHGLAPDMVTMGKPMGNGFPMAALAARPADLAAFCEGTGYFNTFGGNPVAAAAGRAVLEVIEEEDLQGNALRVGAGLMEQLQSVAARDDRIAGLRGAGLFIGLDLAAPGGGRPDPDLTVRVIDGMRARGVLIGAAGRHGATLKIRPPLCLGADEAGIFAGALEAALREARG</sequence>
<dbReference type="InterPro" id="IPR015421">
    <property type="entry name" value="PyrdxlP-dep_Trfase_major"/>
</dbReference>
<gene>
    <name evidence="5" type="ORF">ICN82_07150</name>
</gene>
<dbReference type="PANTHER" id="PTHR45688">
    <property type="match status" value="1"/>
</dbReference>
<evidence type="ECO:0000256" key="2">
    <source>
        <dbReference type="ARBA" id="ARBA00008954"/>
    </source>
</evidence>
<accession>A0A8J6Z8T5</accession>
<dbReference type="Proteomes" id="UP000609121">
    <property type="component" value="Unassembled WGS sequence"/>
</dbReference>
<dbReference type="InterPro" id="IPR015422">
    <property type="entry name" value="PyrdxlP-dep_Trfase_small"/>
</dbReference>
<dbReference type="InterPro" id="IPR049704">
    <property type="entry name" value="Aminotrans_3_PPA_site"/>
</dbReference>
<comment type="similarity">
    <text evidence="2 4">Belongs to the class-III pyridoxal-phosphate-dependent aminotransferase family.</text>
</comment>
<dbReference type="PIRSF" id="PIRSF000521">
    <property type="entry name" value="Transaminase_4ab_Lys_Orn"/>
    <property type="match status" value="1"/>
</dbReference>
<proteinExistence type="inferred from homology"/>
<dbReference type="PROSITE" id="PS00600">
    <property type="entry name" value="AA_TRANSFER_CLASS_3"/>
    <property type="match status" value="1"/>
</dbReference>
<dbReference type="GO" id="GO:0008483">
    <property type="term" value="F:transaminase activity"/>
    <property type="evidence" value="ECO:0007669"/>
    <property type="project" value="UniProtKB-KW"/>
</dbReference>
<dbReference type="AlphaFoldDB" id="A0A8J6Z8T5"/>